<gene>
    <name evidence="15" type="ORF">CONCODRAFT_76494</name>
</gene>
<dbReference type="Gene3D" id="2.40.110.10">
    <property type="entry name" value="Butyryl-CoA Dehydrogenase, subunit A, domain 2"/>
    <property type="match status" value="1"/>
</dbReference>
<dbReference type="Pfam" id="PF02771">
    <property type="entry name" value="Acyl-CoA_dh_N"/>
    <property type="match status" value="1"/>
</dbReference>
<evidence type="ECO:0000256" key="11">
    <source>
        <dbReference type="RuleBase" id="RU362125"/>
    </source>
</evidence>
<evidence type="ECO:0000256" key="6">
    <source>
        <dbReference type="ARBA" id="ARBA00022827"/>
    </source>
</evidence>
<dbReference type="InterPro" id="IPR046373">
    <property type="entry name" value="Acyl-CoA_Oxase/DH_mid-dom_sf"/>
</dbReference>
<protein>
    <recommendedName>
        <fullName evidence="10">Isobutyryl-CoA dehydrogenase, mitochondrial</fullName>
    </recommendedName>
</protein>
<dbReference type="GO" id="GO:0003995">
    <property type="term" value="F:acyl-CoA dehydrogenase activity"/>
    <property type="evidence" value="ECO:0007669"/>
    <property type="project" value="UniProtKB-ARBA"/>
</dbReference>
<evidence type="ECO:0000313" key="15">
    <source>
        <dbReference type="EMBL" id="KXN64991.1"/>
    </source>
</evidence>
<comment type="catalytic activity">
    <reaction evidence="8">
        <text>(2S)-2-methylbutanoyl-CoA + oxidized [electron-transfer flavoprotein] + H(+) = (2E)-2-methylbut-2-enoyl-CoA + reduced [electron-transfer flavoprotein]</text>
        <dbReference type="Rhea" id="RHEA:48256"/>
        <dbReference type="Rhea" id="RHEA-COMP:10685"/>
        <dbReference type="Rhea" id="RHEA-COMP:10686"/>
        <dbReference type="ChEBI" id="CHEBI:15378"/>
        <dbReference type="ChEBI" id="CHEBI:57337"/>
        <dbReference type="ChEBI" id="CHEBI:57692"/>
        <dbReference type="ChEBI" id="CHEBI:58307"/>
        <dbReference type="ChEBI" id="CHEBI:88166"/>
    </reaction>
    <physiologicalReaction direction="left-to-right" evidence="8">
        <dbReference type="Rhea" id="RHEA:48257"/>
    </physiologicalReaction>
</comment>
<dbReference type="STRING" id="796925.A0A137NQG7"/>
<evidence type="ECO:0000256" key="9">
    <source>
        <dbReference type="ARBA" id="ARBA00050268"/>
    </source>
</evidence>
<evidence type="ECO:0000259" key="14">
    <source>
        <dbReference type="Pfam" id="PF02771"/>
    </source>
</evidence>
<dbReference type="GO" id="GO:0009083">
    <property type="term" value="P:branched-chain amino acid catabolic process"/>
    <property type="evidence" value="ECO:0007669"/>
    <property type="project" value="UniProtKB-KW"/>
</dbReference>
<dbReference type="GO" id="GO:0050660">
    <property type="term" value="F:flavin adenine dinucleotide binding"/>
    <property type="evidence" value="ECO:0007669"/>
    <property type="project" value="InterPro"/>
</dbReference>
<dbReference type="Proteomes" id="UP000070444">
    <property type="component" value="Unassembled WGS sequence"/>
</dbReference>
<dbReference type="GO" id="GO:0005739">
    <property type="term" value="C:mitochondrion"/>
    <property type="evidence" value="ECO:0007669"/>
    <property type="project" value="TreeGrafter"/>
</dbReference>
<keyword evidence="4" id="KW-0101">Branched-chain amino acid catabolism</keyword>
<dbReference type="InterPro" id="IPR013786">
    <property type="entry name" value="AcylCoA_DH/ox_N"/>
</dbReference>
<dbReference type="SUPFAM" id="SSF56645">
    <property type="entry name" value="Acyl-CoA dehydrogenase NM domain-like"/>
    <property type="match status" value="1"/>
</dbReference>
<dbReference type="AlphaFoldDB" id="A0A137NQG7"/>
<dbReference type="Gene3D" id="1.10.540.10">
    <property type="entry name" value="Acyl-CoA dehydrogenase/oxidase, N-terminal domain"/>
    <property type="match status" value="1"/>
</dbReference>
<dbReference type="SUPFAM" id="SSF47203">
    <property type="entry name" value="Acyl-CoA dehydrogenase C-terminal domain-like"/>
    <property type="match status" value="1"/>
</dbReference>
<feature type="domain" description="Acyl-CoA dehydrogenase/oxidase C-terminal" evidence="12">
    <location>
        <begin position="216"/>
        <end position="366"/>
    </location>
</feature>
<evidence type="ECO:0000256" key="8">
    <source>
        <dbReference type="ARBA" id="ARBA00049552"/>
    </source>
</evidence>
<evidence type="ECO:0000256" key="10">
    <source>
        <dbReference type="ARBA" id="ARBA00071686"/>
    </source>
</evidence>
<evidence type="ECO:0000256" key="2">
    <source>
        <dbReference type="ARBA" id="ARBA00005109"/>
    </source>
</evidence>
<comment type="pathway">
    <text evidence="2">Amino-acid degradation; L-valine degradation.</text>
</comment>
<evidence type="ECO:0000259" key="13">
    <source>
        <dbReference type="Pfam" id="PF02770"/>
    </source>
</evidence>
<evidence type="ECO:0000256" key="7">
    <source>
        <dbReference type="ARBA" id="ARBA00023002"/>
    </source>
</evidence>
<reference evidence="15 16" key="1">
    <citation type="journal article" date="2015" name="Genome Biol. Evol.">
        <title>Phylogenomic analyses indicate that early fungi evolved digesting cell walls of algal ancestors of land plants.</title>
        <authorList>
            <person name="Chang Y."/>
            <person name="Wang S."/>
            <person name="Sekimoto S."/>
            <person name="Aerts A.L."/>
            <person name="Choi C."/>
            <person name="Clum A."/>
            <person name="LaButti K.M."/>
            <person name="Lindquist E.A."/>
            <person name="Yee Ngan C."/>
            <person name="Ohm R.A."/>
            <person name="Salamov A.A."/>
            <person name="Grigoriev I.V."/>
            <person name="Spatafora J.W."/>
            <person name="Berbee M.L."/>
        </authorList>
    </citation>
    <scope>NUCLEOTIDE SEQUENCE [LARGE SCALE GENOMIC DNA]</scope>
    <source>
        <strain evidence="15 16">NRRL 28638</strain>
    </source>
</reference>
<evidence type="ECO:0000256" key="3">
    <source>
        <dbReference type="ARBA" id="ARBA00009347"/>
    </source>
</evidence>
<accession>A0A137NQG7</accession>
<dbReference type="InterPro" id="IPR036250">
    <property type="entry name" value="AcylCo_DH-like_C"/>
</dbReference>
<dbReference type="InterPro" id="IPR009100">
    <property type="entry name" value="AcylCoA_DH/oxidase_NM_dom_sf"/>
</dbReference>
<comment type="catalytic activity">
    <reaction evidence="9">
        <text>propanoyl-CoA + oxidized [electron-transfer flavoprotein] + H(+) = acryloyl-CoA + reduced [electron-transfer flavoprotein]</text>
        <dbReference type="Rhea" id="RHEA:31287"/>
        <dbReference type="Rhea" id="RHEA-COMP:10685"/>
        <dbReference type="Rhea" id="RHEA-COMP:10686"/>
        <dbReference type="ChEBI" id="CHEBI:15378"/>
        <dbReference type="ChEBI" id="CHEBI:57367"/>
        <dbReference type="ChEBI" id="CHEBI:57392"/>
        <dbReference type="ChEBI" id="CHEBI:57692"/>
        <dbReference type="ChEBI" id="CHEBI:58307"/>
    </reaction>
    <physiologicalReaction direction="left-to-right" evidence="9">
        <dbReference type="Rhea" id="RHEA:31288"/>
    </physiologicalReaction>
</comment>
<dbReference type="EMBL" id="KQ965028">
    <property type="protein sequence ID" value="KXN64991.1"/>
    <property type="molecule type" value="Genomic_DNA"/>
</dbReference>
<dbReference type="Pfam" id="PF00441">
    <property type="entry name" value="Acyl-CoA_dh_1"/>
    <property type="match status" value="1"/>
</dbReference>
<dbReference type="OMA" id="LYREAPM"/>
<dbReference type="PANTHER" id="PTHR43831:SF1">
    <property type="entry name" value="ISOBUTYRYL-COA DEHYDROGENASE, MITOCHONDRIAL"/>
    <property type="match status" value="1"/>
</dbReference>
<evidence type="ECO:0000313" key="16">
    <source>
        <dbReference type="Proteomes" id="UP000070444"/>
    </source>
</evidence>
<dbReference type="Gene3D" id="1.20.140.10">
    <property type="entry name" value="Butyryl-CoA Dehydrogenase, subunit A, domain 3"/>
    <property type="match status" value="1"/>
</dbReference>
<feature type="domain" description="Acyl-CoA oxidase/dehydrogenase middle" evidence="13">
    <location>
        <begin position="111"/>
        <end position="204"/>
    </location>
</feature>
<name>A0A137NQG7_CONC2</name>
<dbReference type="PIRSF" id="PIRSF016578">
    <property type="entry name" value="HsaA"/>
    <property type="match status" value="1"/>
</dbReference>
<keyword evidence="16" id="KW-1185">Reference proteome</keyword>
<dbReference type="InterPro" id="IPR037069">
    <property type="entry name" value="AcylCoA_DH/ox_N_sf"/>
</dbReference>
<dbReference type="InterPro" id="IPR052547">
    <property type="entry name" value="Mito_Isobutyryl-CoADH"/>
</dbReference>
<comment type="cofactor">
    <cofactor evidence="1 11">
        <name>FAD</name>
        <dbReference type="ChEBI" id="CHEBI:57692"/>
    </cofactor>
</comment>
<evidence type="ECO:0000259" key="12">
    <source>
        <dbReference type="Pfam" id="PF00441"/>
    </source>
</evidence>
<dbReference type="FunFam" id="2.40.110.10:FF:000001">
    <property type="entry name" value="Acyl-CoA dehydrogenase, mitochondrial"/>
    <property type="match status" value="1"/>
</dbReference>
<dbReference type="FunFam" id="1.20.140.10:FF:000001">
    <property type="entry name" value="Acyl-CoA dehydrogenase"/>
    <property type="match status" value="1"/>
</dbReference>
<dbReference type="PANTHER" id="PTHR43831">
    <property type="entry name" value="ISOBUTYRYL-COA DEHYDROGENASE"/>
    <property type="match status" value="1"/>
</dbReference>
<dbReference type="InterPro" id="IPR006091">
    <property type="entry name" value="Acyl-CoA_Oxase/DH_mid-dom"/>
</dbReference>
<keyword evidence="5 11" id="KW-0285">Flavoprotein</keyword>
<comment type="similarity">
    <text evidence="3 11">Belongs to the acyl-CoA dehydrogenase family.</text>
</comment>
<keyword evidence="6 11" id="KW-0274">FAD</keyword>
<sequence length="368" mass="40200">MYNLARSFADNELSPKMQDYDETEELPLDTLRQAAQLGFGAIYLKEDLGGSNLTRLDASIIFEALASGDTAATAMLTIHQLAAYCIDQFGSQQLREKYIPQLINIDKLASYCLTEPGAGSDAGNLGTSAKLVGDKYVLNGSKAFISAGGLSDIYVVMARTGGQGAKGISAFVVEKGTPGLSFGAKEKKVGWNCQPTRAVIFEDCAIPKENLIGKEGEGFKFAMMGLDGGRLNISSCSLGAAQASLEQTIDYVKDRKQFNRSISDFQNTQFKLAEMATQLQSARTLVRQAASLYDQNSPVKTSFVAMSKIHATELSFQIIDQCLQLHGGYGYLKDYKIQQFWRDSRVHRILEGTNEVMKLIVGKSLLKE</sequence>
<evidence type="ECO:0000256" key="4">
    <source>
        <dbReference type="ARBA" id="ARBA00022456"/>
    </source>
</evidence>
<feature type="domain" description="Acyl-CoA dehydrogenase/oxidase N-terminal" evidence="14">
    <location>
        <begin position="4"/>
        <end position="104"/>
    </location>
</feature>
<evidence type="ECO:0000256" key="1">
    <source>
        <dbReference type="ARBA" id="ARBA00001974"/>
    </source>
</evidence>
<organism evidence="15 16">
    <name type="scientific">Conidiobolus coronatus (strain ATCC 28846 / CBS 209.66 / NRRL 28638)</name>
    <name type="common">Delacroixia coronata</name>
    <dbReference type="NCBI Taxonomy" id="796925"/>
    <lineage>
        <taxon>Eukaryota</taxon>
        <taxon>Fungi</taxon>
        <taxon>Fungi incertae sedis</taxon>
        <taxon>Zoopagomycota</taxon>
        <taxon>Entomophthoromycotina</taxon>
        <taxon>Entomophthoromycetes</taxon>
        <taxon>Entomophthorales</taxon>
        <taxon>Ancylistaceae</taxon>
        <taxon>Conidiobolus</taxon>
    </lineage>
</organism>
<proteinExistence type="inferred from homology"/>
<keyword evidence="7 11" id="KW-0560">Oxidoreductase</keyword>
<dbReference type="InterPro" id="IPR009075">
    <property type="entry name" value="AcylCo_DH/oxidase_C"/>
</dbReference>
<dbReference type="Pfam" id="PF02770">
    <property type="entry name" value="Acyl-CoA_dh_M"/>
    <property type="match status" value="1"/>
</dbReference>
<evidence type="ECO:0000256" key="5">
    <source>
        <dbReference type="ARBA" id="ARBA00022630"/>
    </source>
</evidence>
<dbReference type="OrthoDB" id="9988775at2759"/>